<dbReference type="Proteomes" id="UP000765509">
    <property type="component" value="Unassembled WGS sequence"/>
</dbReference>
<sequence>MDWVTGLVPGGKENFYDLLVIVDGYRKFVRSPTGLQHKPPLYHREITLIGRKRVDHWKKNLLAIHPTAKDFHYIWKRECDTAGRCIAEGKDYNKQSYDKTHMEPDFKEGEQVLVSAPNFNNLKGPKKMGDSLLGPLTIIKLIGENAVEVRLTEKFSRKHLVVPVSLVKPYF</sequence>
<dbReference type="EMBL" id="AVOT02001485">
    <property type="protein sequence ID" value="MBW0467083.1"/>
    <property type="molecule type" value="Genomic_DNA"/>
</dbReference>
<evidence type="ECO:0000313" key="2">
    <source>
        <dbReference type="Proteomes" id="UP000765509"/>
    </source>
</evidence>
<name>A0A9Q3BL57_9BASI</name>
<proteinExistence type="predicted"/>
<gene>
    <name evidence="1" type="ORF">O181_006798</name>
</gene>
<protein>
    <submittedName>
        <fullName evidence="1">Uncharacterized protein</fullName>
    </submittedName>
</protein>
<keyword evidence="2" id="KW-1185">Reference proteome</keyword>
<accession>A0A9Q3BL57</accession>
<dbReference type="AlphaFoldDB" id="A0A9Q3BL57"/>
<organism evidence="1 2">
    <name type="scientific">Austropuccinia psidii MF-1</name>
    <dbReference type="NCBI Taxonomy" id="1389203"/>
    <lineage>
        <taxon>Eukaryota</taxon>
        <taxon>Fungi</taxon>
        <taxon>Dikarya</taxon>
        <taxon>Basidiomycota</taxon>
        <taxon>Pucciniomycotina</taxon>
        <taxon>Pucciniomycetes</taxon>
        <taxon>Pucciniales</taxon>
        <taxon>Sphaerophragmiaceae</taxon>
        <taxon>Austropuccinia</taxon>
    </lineage>
</organism>
<reference evidence="1" key="1">
    <citation type="submission" date="2021-03" db="EMBL/GenBank/DDBJ databases">
        <title>Draft genome sequence of rust myrtle Austropuccinia psidii MF-1, a brazilian biotype.</title>
        <authorList>
            <person name="Quecine M.C."/>
            <person name="Pachon D.M.R."/>
            <person name="Bonatelli M.L."/>
            <person name="Correr F.H."/>
            <person name="Franceschini L.M."/>
            <person name="Leite T.F."/>
            <person name="Margarido G.R.A."/>
            <person name="Almeida C.A."/>
            <person name="Ferrarezi J.A."/>
            <person name="Labate C.A."/>
        </authorList>
    </citation>
    <scope>NUCLEOTIDE SEQUENCE</scope>
    <source>
        <strain evidence="1">MF-1</strain>
    </source>
</reference>
<comment type="caution">
    <text evidence="1">The sequence shown here is derived from an EMBL/GenBank/DDBJ whole genome shotgun (WGS) entry which is preliminary data.</text>
</comment>
<evidence type="ECO:0000313" key="1">
    <source>
        <dbReference type="EMBL" id="MBW0467083.1"/>
    </source>
</evidence>
<dbReference type="OrthoDB" id="4360000at2759"/>